<dbReference type="InterPro" id="IPR009057">
    <property type="entry name" value="Homeodomain-like_sf"/>
</dbReference>
<reference evidence="1" key="1">
    <citation type="journal article" date="2021" name="Mol. Plant Microbe Interact.">
        <title>Complete Genome Sequence of the Plant-Pathogenic Fungus Colletotrichum lupini.</title>
        <authorList>
            <person name="Baroncelli R."/>
            <person name="Pensec F."/>
            <person name="Da Lio D."/>
            <person name="Boufleur T."/>
            <person name="Vicente I."/>
            <person name="Sarrocco S."/>
            <person name="Picot A."/>
            <person name="Baraldi E."/>
            <person name="Sukno S."/>
            <person name="Thon M."/>
            <person name="Le Floch G."/>
        </authorList>
    </citation>
    <scope>NUCLEOTIDE SEQUENCE</scope>
    <source>
        <strain evidence="1">IMI 504893</strain>
    </source>
</reference>
<dbReference type="RefSeq" id="XP_049153030.1">
    <property type="nucleotide sequence ID" value="XM_049295883.1"/>
</dbReference>
<protein>
    <recommendedName>
        <fullName evidence="3">Transposase</fullName>
    </recommendedName>
</protein>
<accession>A0A9Q8WQ64</accession>
<dbReference type="GeneID" id="73350893"/>
<organism evidence="1 2">
    <name type="scientific">Colletotrichum lupini</name>
    <dbReference type="NCBI Taxonomy" id="145971"/>
    <lineage>
        <taxon>Eukaryota</taxon>
        <taxon>Fungi</taxon>
        <taxon>Dikarya</taxon>
        <taxon>Ascomycota</taxon>
        <taxon>Pezizomycotina</taxon>
        <taxon>Sordariomycetes</taxon>
        <taxon>Hypocreomycetidae</taxon>
        <taxon>Glomerellales</taxon>
        <taxon>Glomerellaceae</taxon>
        <taxon>Colletotrichum</taxon>
        <taxon>Colletotrichum acutatum species complex</taxon>
    </lineage>
</organism>
<dbReference type="EMBL" id="CP019481">
    <property type="protein sequence ID" value="UQC91431.1"/>
    <property type="molecule type" value="Genomic_DNA"/>
</dbReference>
<keyword evidence="2" id="KW-1185">Reference proteome</keyword>
<proteinExistence type="predicted"/>
<dbReference type="KEGG" id="clup:CLUP02_16966"/>
<dbReference type="AlphaFoldDB" id="A0A9Q8WQ64"/>
<gene>
    <name evidence="1" type="ORF">CLUP02_16966</name>
</gene>
<sequence length="130" mass="14756">MGFAIMAPYLARSSRDLLQNVIYTNLVGCHPRTVRRIRSKLRTCGTTETPTNTPGRPKSITPPMLSALRGNLAVDPCLTLDEMAAFLRKHYEADISQYRSEQLVFVDESGIDKSIGIRRRGWAPRRKRPR</sequence>
<evidence type="ECO:0008006" key="3">
    <source>
        <dbReference type="Google" id="ProtNLM"/>
    </source>
</evidence>
<dbReference type="SUPFAM" id="SSF46689">
    <property type="entry name" value="Homeodomain-like"/>
    <property type="match status" value="1"/>
</dbReference>
<evidence type="ECO:0000313" key="2">
    <source>
        <dbReference type="Proteomes" id="UP000830671"/>
    </source>
</evidence>
<dbReference type="Proteomes" id="UP000830671">
    <property type="component" value="Chromosome 9"/>
</dbReference>
<evidence type="ECO:0000313" key="1">
    <source>
        <dbReference type="EMBL" id="UQC91431.1"/>
    </source>
</evidence>
<name>A0A9Q8WQ64_9PEZI</name>